<reference evidence="4" key="1">
    <citation type="submission" date="2024-03" db="EMBL/GenBank/DDBJ databases">
        <authorList>
            <consortium name="ELIXIR-Norway"/>
            <consortium name="Elixir Norway"/>
        </authorList>
    </citation>
    <scope>NUCLEOTIDE SEQUENCE</scope>
</reference>
<dbReference type="InterPro" id="IPR000172">
    <property type="entry name" value="GMC_OxRdtase_N"/>
</dbReference>
<feature type="domain" description="Glucose-methanol-choline oxidoreductase N-terminal" evidence="3">
    <location>
        <begin position="284"/>
        <end position="298"/>
    </location>
</feature>
<evidence type="ECO:0000259" key="3">
    <source>
        <dbReference type="PROSITE" id="PS00624"/>
    </source>
</evidence>
<evidence type="ECO:0000256" key="2">
    <source>
        <dbReference type="ARBA" id="ARBA00022729"/>
    </source>
</evidence>
<dbReference type="Proteomes" id="UP001497522">
    <property type="component" value="Chromosome 15"/>
</dbReference>
<evidence type="ECO:0000313" key="4">
    <source>
        <dbReference type="EMBL" id="CAK9865742.1"/>
    </source>
</evidence>
<dbReference type="InterPro" id="IPR036188">
    <property type="entry name" value="FAD/NAD-bd_sf"/>
</dbReference>
<dbReference type="PIRSF" id="PIRSF000137">
    <property type="entry name" value="Alcohol_oxidase"/>
    <property type="match status" value="1"/>
</dbReference>
<dbReference type="Gene3D" id="3.50.50.60">
    <property type="entry name" value="FAD/NAD(P)-binding domain"/>
    <property type="match status" value="1"/>
</dbReference>
<keyword evidence="2" id="KW-0732">Signal</keyword>
<gene>
    <name evidence="4" type="ORF">CSSPJE1EN2_LOCUS8737</name>
</gene>
<keyword evidence="5" id="KW-1185">Reference proteome</keyword>
<dbReference type="SUPFAM" id="SSF51905">
    <property type="entry name" value="FAD/NAD(P)-binding domain"/>
    <property type="match status" value="1"/>
</dbReference>
<evidence type="ECO:0000313" key="5">
    <source>
        <dbReference type="Proteomes" id="UP001497522"/>
    </source>
</evidence>
<evidence type="ECO:0000256" key="1">
    <source>
        <dbReference type="ARBA" id="ARBA00010790"/>
    </source>
</evidence>
<accession>A0ABP1ATP0</accession>
<dbReference type="PROSITE" id="PS00624">
    <property type="entry name" value="GMC_OXRED_2"/>
    <property type="match status" value="1"/>
</dbReference>
<dbReference type="InterPro" id="IPR051871">
    <property type="entry name" value="GMC_Oxidoreductase-Related"/>
</dbReference>
<dbReference type="PANTHER" id="PTHR45968">
    <property type="entry name" value="OSJNBA0019K04.7 PROTEIN"/>
    <property type="match status" value="1"/>
</dbReference>
<organism evidence="4 5">
    <name type="scientific">Sphagnum jensenii</name>
    <dbReference type="NCBI Taxonomy" id="128206"/>
    <lineage>
        <taxon>Eukaryota</taxon>
        <taxon>Viridiplantae</taxon>
        <taxon>Streptophyta</taxon>
        <taxon>Embryophyta</taxon>
        <taxon>Bryophyta</taxon>
        <taxon>Sphagnophytina</taxon>
        <taxon>Sphagnopsida</taxon>
        <taxon>Sphagnales</taxon>
        <taxon>Sphagnaceae</taxon>
        <taxon>Sphagnum</taxon>
    </lineage>
</organism>
<protein>
    <recommendedName>
        <fullName evidence="3">Glucose-methanol-choline oxidoreductase N-terminal domain-containing protein</fullName>
    </recommendedName>
</protein>
<dbReference type="InterPro" id="IPR012132">
    <property type="entry name" value="GMC_OxRdtase"/>
</dbReference>
<dbReference type="InterPro" id="IPR007867">
    <property type="entry name" value="GMC_OxRtase_C"/>
</dbReference>
<dbReference type="PANTHER" id="PTHR45968:SF3">
    <property type="entry name" value="OS04G0573100 PROTEIN"/>
    <property type="match status" value="1"/>
</dbReference>
<proteinExistence type="inferred from homology"/>
<dbReference type="Pfam" id="PF00732">
    <property type="entry name" value="GMC_oxred_N"/>
    <property type="match status" value="1"/>
</dbReference>
<comment type="similarity">
    <text evidence="1">Belongs to the GMC oxidoreductase family.</text>
</comment>
<dbReference type="Gene3D" id="3.30.410.40">
    <property type="match status" value="1"/>
</dbReference>
<sequence>MLKTFGIAYLSGFFYLFADRILKCFQPVQSELQNPHYTFLYNATSAPLMTEYDYIIVGGGTAGCPLAATLSQHYSVLLLERGGSPYGDPMITDQVNFAADLLRDGPLTPSQSFTSEDGVLNQRARVLGGGTCLNAGFFTHASRPYVRAAGWDEGLVHDAYRWVEGVVASFPQLGPWQTAVRNGLLEVGITPDNGRTFEHLYGTKVGGSIFDHNGHRHTAANLLEYADPNNLTVLLYATVHRILTHTSSNGSAHAFGVLYKDLNGVEHQANLTQRTGSEVIVSAGAMGSPHLLMWSGIGPAAQLNAFNISVVVDNPNVGQGMRDNPMNALGIPLTQSIEYSAIEVVGIPQTFGAFIETASMNAANLVSLQVPTALISPCNASAISLNFDTVTNFAALLQKVAGPVSNGELKLNGSDFTSPPSVRFNYYSDPEDLRSCVAGTRTMLDVLYSRALAPLVTDAICLPAVLEILYSLTPSGRDDDAEIASFCKRTVRTIWHYHGGCVVGKVVDADYRVLGTQALRVIDGSTFVNSPGTNPQATVMMLGRYMGVQILKERLSYKGET</sequence>
<dbReference type="SUPFAM" id="SSF54373">
    <property type="entry name" value="FAD-linked reductases, C-terminal domain"/>
    <property type="match status" value="1"/>
</dbReference>
<dbReference type="EMBL" id="OZ023716">
    <property type="protein sequence ID" value="CAK9865742.1"/>
    <property type="molecule type" value="Genomic_DNA"/>
</dbReference>
<name>A0ABP1ATP0_9BRYO</name>
<dbReference type="Pfam" id="PF05199">
    <property type="entry name" value="GMC_oxred_C"/>
    <property type="match status" value="1"/>
</dbReference>